<comment type="caution">
    <text evidence="1">The sequence shown here is derived from an EMBL/GenBank/DDBJ whole genome shotgun (WGS) entry which is preliminary data.</text>
</comment>
<protein>
    <submittedName>
        <fullName evidence="1">Uncharacterized protein</fullName>
    </submittedName>
</protein>
<dbReference type="RefSeq" id="WP_154426877.1">
    <property type="nucleotide sequence ID" value="NZ_VUNN01000034.1"/>
</dbReference>
<gene>
    <name evidence="1" type="ORF">FYJ80_10915</name>
</gene>
<evidence type="ECO:0000313" key="2">
    <source>
        <dbReference type="Proteomes" id="UP000460549"/>
    </source>
</evidence>
<organism evidence="1 2">
    <name type="scientific">Bullifex porci</name>
    <dbReference type="NCBI Taxonomy" id="2606638"/>
    <lineage>
        <taxon>Bacteria</taxon>
        <taxon>Pseudomonadati</taxon>
        <taxon>Spirochaetota</taxon>
        <taxon>Spirochaetia</taxon>
        <taxon>Spirochaetales</taxon>
        <taxon>Spirochaetaceae</taxon>
        <taxon>Bullifex</taxon>
    </lineage>
</organism>
<proteinExistence type="predicted"/>
<dbReference type="InterPro" id="IPR029063">
    <property type="entry name" value="SAM-dependent_MTases_sf"/>
</dbReference>
<dbReference type="AlphaFoldDB" id="A0A7X2TSS4"/>
<dbReference type="Proteomes" id="UP000460549">
    <property type="component" value="Unassembled WGS sequence"/>
</dbReference>
<accession>A0A7X2TSS4</accession>
<reference evidence="1 2" key="1">
    <citation type="submission" date="2019-08" db="EMBL/GenBank/DDBJ databases">
        <title>In-depth cultivation of the pig gut microbiome towards novel bacterial diversity and tailored functional studies.</title>
        <authorList>
            <person name="Wylensek D."/>
            <person name="Hitch T.C.A."/>
            <person name="Clavel T."/>
        </authorList>
    </citation>
    <scope>NUCLEOTIDE SEQUENCE [LARGE SCALE GENOMIC DNA]</scope>
    <source>
        <strain evidence="1 2">NM-380-WT-3C1</strain>
    </source>
</reference>
<sequence>MTLDRDINHSLSEKASIRVKASKLFRHLSSVELFGFDRLQKVIIYLFFYYLIVKDKNNEEIKKKFDKGEALTAEDLTDLAYSAMLMEIKCGMEEDEEVFSFIFSLKDRLSDSKDFLSSIDLNLEAEDDFQEFISFVWRRYISRHLNYGEVKLSESILSITDDDYVFINIRTIAGLYVTFGKNNNCDVLYYINNKLDRTFSKMLFFMMVPKEKRNRYRFIKERSDDNLLNRNKQKPNKIISFGDVWYISPNRDNCDSTFDKLDDELLSLIKNGDKALILVPSKFLAFRKGYPNKCREQLYNLNSSISILSFERYFLYSSIIILDSKAEKSDDILMLHLEEPDIVLDDETCSEISAALSMDEEKAKSLKNRAFMVKRSELKDNDYMFYPPFYIKKKVDAFRKVSDIDNELNEKYRELRVLCRRMSIPE</sequence>
<dbReference type="Gene3D" id="3.40.50.150">
    <property type="entry name" value="Vaccinia Virus protein VP39"/>
    <property type="match status" value="1"/>
</dbReference>
<name>A0A7X2TSS4_9SPIO</name>
<dbReference type="EMBL" id="VUNN01000034">
    <property type="protein sequence ID" value="MSU07268.1"/>
    <property type="molecule type" value="Genomic_DNA"/>
</dbReference>
<evidence type="ECO:0000313" key="1">
    <source>
        <dbReference type="EMBL" id="MSU07268.1"/>
    </source>
</evidence>
<keyword evidence="2" id="KW-1185">Reference proteome</keyword>